<dbReference type="Proteomes" id="UP000789342">
    <property type="component" value="Unassembled WGS sequence"/>
</dbReference>
<dbReference type="CDD" id="cd23787">
    <property type="entry name" value="RWD_CSM1"/>
    <property type="match status" value="1"/>
</dbReference>
<comment type="caution">
    <text evidence="4">The sequence shown here is derived from an EMBL/GenBank/DDBJ whole genome shotgun (WGS) entry which is preliminary data.</text>
</comment>
<dbReference type="Pfam" id="PF12539">
    <property type="entry name" value="Csm1"/>
    <property type="match status" value="1"/>
</dbReference>
<dbReference type="GO" id="GO:0045144">
    <property type="term" value="P:meiotic sister chromatid segregation"/>
    <property type="evidence" value="ECO:0007669"/>
    <property type="project" value="TreeGrafter"/>
</dbReference>
<organism evidence="4 5">
    <name type="scientific">Acaulospora morrowiae</name>
    <dbReference type="NCBI Taxonomy" id="94023"/>
    <lineage>
        <taxon>Eukaryota</taxon>
        <taxon>Fungi</taxon>
        <taxon>Fungi incertae sedis</taxon>
        <taxon>Mucoromycota</taxon>
        <taxon>Glomeromycotina</taxon>
        <taxon>Glomeromycetes</taxon>
        <taxon>Diversisporales</taxon>
        <taxon>Acaulosporaceae</taxon>
        <taxon>Acaulospora</taxon>
    </lineage>
</organism>
<dbReference type="InterPro" id="IPR038608">
    <property type="entry name" value="Csm1/Pcs1_C_sf"/>
</dbReference>
<evidence type="ECO:0000313" key="4">
    <source>
        <dbReference type="EMBL" id="CAG8461861.1"/>
    </source>
</evidence>
<protein>
    <submittedName>
        <fullName evidence="4">6451_t:CDS:1</fullName>
    </submittedName>
</protein>
<dbReference type="InterPro" id="IPR020981">
    <property type="entry name" value="Csm1/Pcs1_C"/>
</dbReference>
<keyword evidence="5" id="KW-1185">Reference proteome</keyword>
<dbReference type="GO" id="GO:0033551">
    <property type="term" value="C:monopolin complex"/>
    <property type="evidence" value="ECO:0007669"/>
    <property type="project" value="InterPro"/>
</dbReference>
<dbReference type="EMBL" id="CAJVPV010000535">
    <property type="protein sequence ID" value="CAG8461861.1"/>
    <property type="molecule type" value="Genomic_DNA"/>
</dbReference>
<dbReference type="GO" id="GO:0034506">
    <property type="term" value="C:chromosome, centromeric core domain"/>
    <property type="evidence" value="ECO:0007669"/>
    <property type="project" value="TreeGrafter"/>
</dbReference>
<evidence type="ECO:0000313" key="5">
    <source>
        <dbReference type="Proteomes" id="UP000789342"/>
    </source>
</evidence>
<dbReference type="GO" id="GO:0051315">
    <property type="term" value="P:attachment of mitotic spindle microtubules to kinetochore"/>
    <property type="evidence" value="ECO:0007669"/>
    <property type="project" value="TreeGrafter"/>
</dbReference>
<evidence type="ECO:0000256" key="1">
    <source>
        <dbReference type="SAM" id="Coils"/>
    </source>
</evidence>
<gene>
    <name evidence="4" type="ORF">AMORRO_LOCUS1434</name>
</gene>
<dbReference type="OrthoDB" id="2431049at2759"/>
<name>A0A9N8VVV3_9GLOM</name>
<dbReference type="GO" id="GO:0072686">
    <property type="term" value="C:mitotic spindle"/>
    <property type="evidence" value="ECO:0007669"/>
    <property type="project" value="TreeGrafter"/>
</dbReference>
<dbReference type="PANTHER" id="PTHR28006">
    <property type="entry name" value="MONOPOLIN COMPLEX SUBUNIT CSM1"/>
    <property type="match status" value="1"/>
</dbReference>
<dbReference type="AlphaFoldDB" id="A0A9N8VVV3"/>
<dbReference type="GO" id="GO:0005730">
    <property type="term" value="C:nucleolus"/>
    <property type="evidence" value="ECO:0007669"/>
    <property type="project" value="TreeGrafter"/>
</dbReference>
<dbReference type="Gene3D" id="3.90.1150.80">
    <property type="match status" value="1"/>
</dbReference>
<keyword evidence="1" id="KW-0175">Coiled coil</keyword>
<sequence length="351" mass="40787">MPPRKKRTVTSQKSQSKKGTEDVESQVIVEEIEFPKLTCKEKRAKQTQDDEPGLNLRITLEEASKLLEEIKAKHRETESASNRENEKRDQIFKEYQANAEKRVQSYETMLAHLKVQLNREKEKCSKYSKEGNTMNGGDGESEAMKLREEVRILQKEREKSVLEMTQLRGQVKALEAQLKQGTLLNENSKNTDGQEIANFKKQIRKLELELNQERENSKKLKARSGKISNGQLDIKQMEMQAQINLYQEMSNLLIQNVKLVSQNESSFTCIHSGRNGSLVFKLSIKDDDYIYEPSIDPERDACLINILPDYLSEEIIFKKEKLDLFFWRLLHFLHDEIEDNSNDVNMVDAEQ</sequence>
<dbReference type="PANTHER" id="PTHR28006:SF1">
    <property type="entry name" value="MONOPOLIN COMPLEX SUBUNIT CSM1"/>
    <property type="match status" value="1"/>
</dbReference>
<proteinExistence type="predicted"/>
<reference evidence="4" key="1">
    <citation type="submission" date="2021-06" db="EMBL/GenBank/DDBJ databases">
        <authorList>
            <person name="Kallberg Y."/>
            <person name="Tangrot J."/>
            <person name="Rosling A."/>
        </authorList>
    </citation>
    <scope>NUCLEOTIDE SEQUENCE</scope>
    <source>
        <strain evidence="4">CL551</strain>
    </source>
</reference>
<accession>A0A9N8VVV3</accession>
<evidence type="ECO:0000256" key="2">
    <source>
        <dbReference type="SAM" id="MobiDB-lite"/>
    </source>
</evidence>
<feature type="coiled-coil region" evidence="1">
    <location>
        <begin position="60"/>
        <end position="223"/>
    </location>
</feature>
<evidence type="ECO:0000259" key="3">
    <source>
        <dbReference type="Pfam" id="PF12539"/>
    </source>
</evidence>
<feature type="domain" description="Monopolin complex subunit Csm1/Pcs1 C-terminal" evidence="3">
    <location>
        <begin position="241"/>
        <end position="319"/>
    </location>
</feature>
<feature type="region of interest" description="Disordered" evidence="2">
    <location>
        <begin position="1"/>
        <end position="24"/>
    </location>
</feature>
<dbReference type="InterPro" id="IPR040349">
    <property type="entry name" value="Csm1/Pcs1"/>
</dbReference>
<dbReference type="GO" id="GO:1990644">
    <property type="term" value="F:microtubule site clamp"/>
    <property type="evidence" value="ECO:0007669"/>
    <property type="project" value="TreeGrafter"/>
</dbReference>